<dbReference type="InterPro" id="IPR023631">
    <property type="entry name" value="Amidase_dom"/>
</dbReference>
<dbReference type="Proteomes" id="UP000007014">
    <property type="component" value="Chromosome 7"/>
</dbReference>
<dbReference type="Pfam" id="PF01425">
    <property type="entry name" value="Amidase"/>
    <property type="match status" value="1"/>
</dbReference>
<dbReference type="eggNOG" id="KOG1211">
    <property type="taxonomic scope" value="Eukaryota"/>
</dbReference>
<proteinExistence type="predicted"/>
<dbReference type="EMBL" id="AP006489">
    <property type="protein sequence ID" value="BAM79673.1"/>
    <property type="molecule type" value="Genomic_DNA"/>
</dbReference>
<dbReference type="HOGENOM" id="CLU_406196_0_0_1"/>
<dbReference type="PANTHER" id="PTHR11895:SF67">
    <property type="entry name" value="AMIDASE DOMAIN-CONTAINING PROTEIN"/>
    <property type="match status" value="1"/>
</dbReference>
<dbReference type="PANTHER" id="PTHR11895">
    <property type="entry name" value="TRANSAMIDASE"/>
    <property type="match status" value="1"/>
</dbReference>
<dbReference type="Gramene" id="CMG172CT">
    <property type="protein sequence ID" value="CMG172CT"/>
    <property type="gene ID" value="CMG172C"/>
</dbReference>
<sequence>MSLQPRKPKRFTSLHGTTLRVLVLVLELLGNLGSWLAATFTKRLFSFDRLCTTLRSIVELGAAEGSATAVDAAALATSALDERPLPGRHIDGSSATRQPREALSYARVWALCEAYSASVGKTRVASVQEAAPPTAFEERGIRTGSCLTYHQLYRQRVCTPLQILESTLSAIRKMEQGGMTAWGPSPFSQVFEERARRAANASAQRYAREPQPQPLSVLDGVLVVVKDSVNVAGRVTSSGTRIHTIPPYRDAPRVADADALLIERLEAAGAVVLGKTKMTEFGLDPLGFSEVYAMPPCAFSERHAAGGSSTGSAAAVARVALLHVPVAYGTDGGGSVRIPAAWNGLFGLKPTHAFLLPRRGDPGIACSSVGHGGVLGVSVLDLVAFLVAAVQDTSPNTKSMDHLLVHADESGDGYAPRGSAKHAVAMLLDRLEQWSASLNDAGQIAVGSTRKLRIGIPLSEWQRCSSAAIRRTGLDALHRLADRGWAELVTIPQEHISLQPFASALGAIYLPLDALECLLSTDWSFKPRSELLEYGSRLVLHTVKGITGADMAVARRARAALRVQLATLFRRNIVDVLALPTTDTLPVAFRPDRKPCKDLRATWQAVTYTFVANIAGLPAGTAPVGLVPSADAQGSEPPVYLPVGIQFIGDAYDDATVVQALALIERSGMVPALPSAP</sequence>
<gene>
    <name evidence="3" type="ORF">CYME_CMG172C</name>
</gene>
<organism evidence="3 4">
    <name type="scientific">Cyanidioschyzon merolae (strain NIES-3377 / 10D)</name>
    <name type="common">Unicellular red alga</name>
    <dbReference type="NCBI Taxonomy" id="280699"/>
    <lineage>
        <taxon>Eukaryota</taxon>
        <taxon>Rhodophyta</taxon>
        <taxon>Bangiophyceae</taxon>
        <taxon>Cyanidiales</taxon>
        <taxon>Cyanidiaceae</taxon>
        <taxon>Cyanidioschyzon</taxon>
    </lineage>
</organism>
<feature type="domain" description="Amidase" evidence="2">
    <location>
        <begin position="188"/>
        <end position="657"/>
    </location>
</feature>
<keyword evidence="4" id="KW-1185">Reference proteome</keyword>
<dbReference type="KEGG" id="cme:CYME_CMG172C"/>
<dbReference type="InterPro" id="IPR036928">
    <property type="entry name" value="AS_sf"/>
</dbReference>
<dbReference type="STRING" id="280699.M1VGA0"/>
<dbReference type="OrthoDB" id="5980at2759"/>
<dbReference type="OMA" id="PGWHIDG"/>
<evidence type="ECO:0000259" key="2">
    <source>
        <dbReference type="Pfam" id="PF01425"/>
    </source>
</evidence>
<accession>M1VGA0</accession>
<keyword evidence="1" id="KW-0812">Transmembrane</keyword>
<feature type="transmembrane region" description="Helical" evidence="1">
    <location>
        <begin position="21"/>
        <end position="40"/>
    </location>
</feature>
<keyword evidence="1" id="KW-1133">Transmembrane helix</keyword>
<dbReference type="AlphaFoldDB" id="M1VGA0"/>
<evidence type="ECO:0000256" key="1">
    <source>
        <dbReference type="SAM" id="Phobius"/>
    </source>
</evidence>
<name>M1VGA0_CYAM1</name>
<evidence type="ECO:0000313" key="4">
    <source>
        <dbReference type="Proteomes" id="UP000007014"/>
    </source>
</evidence>
<evidence type="ECO:0000313" key="3">
    <source>
        <dbReference type="EMBL" id="BAM79673.1"/>
    </source>
</evidence>
<keyword evidence="1" id="KW-0472">Membrane</keyword>
<protein>
    <submittedName>
        <fullName evidence="3">Similar to Glu-tRNAGln amidotransferase subunit A</fullName>
    </submittedName>
</protein>
<dbReference type="GeneID" id="16993170"/>
<dbReference type="SUPFAM" id="SSF75304">
    <property type="entry name" value="Amidase signature (AS) enzymes"/>
    <property type="match status" value="1"/>
</dbReference>
<reference evidence="3 4" key="1">
    <citation type="journal article" date="2004" name="Nature">
        <title>Genome sequence of the ultrasmall unicellular red alga Cyanidioschyzon merolae 10D.</title>
        <authorList>
            <person name="Matsuzaki M."/>
            <person name="Misumi O."/>
            <person name="Shin-i T."/>
            <person name="Maruyama S."/>
            <person name="Takahara M."/>
            <person name="Miyagishima S."/>
            <person name="Mori T."/>
            <person name="Nishida K."/>
            <person name="Yagisawa F."/>
            <person name="Nishida K."/>
            <person name="Yoshida Y."/>
            <person name="Nishimura Y."/>
            <person name="Nakao S."/>
            <person name="Kobayashi T."/>
            <person name="Momoyama Y."/>
            <person name="Higashiyama T."/>
            <person name="Minoda A."/>
            <person name="Sano M."/>
            <person name="Nomoto H."/>
            <person name="Oishi K."/>
            <person name="Hayashi H."/>
            <person name="Ohta F."/>
            <person name="Nishizaka S."/>
            <person name="Haga S."/>
            <person name="Miura S."/>
            <person name="Morishita T."/>
            <person name="Kabeya Y."/>
            <person name="Terasawa K."/>
            <person name="Suzuki Y."/>
            <person name="Ishii Y."/>
            <person name="Asakawa S."/>
            <person name="Takano H."/>
            <person name="Ohta N."/>
            <person name="Kuroiwa H."/>
            <person name="Tanaka K."/>
            <person name="Shimizu N."/>
            <person name="Sugano S."/>
            <person name="Sato N."/>
            <person name="Nozaki H."/>
            <person name="Ogasawara N."/>
            <person name="Kohara Y."/>
            <person name="Kuroiwa T."/>
        </authorList>
    </citation>
    <scope>NUCLEOTIDE SEQUENCE [LARGE SCALE GENOMIC DNA]</scope>
    <source>
        <strain evidence="3 4">10D</strain>
    </source>
</reference>
<dbReference type="Gene3D" id="3.90.1300.10">
    <property type="entry name" value="Amidase signature (AS) domain"/>
    <property type="match status" value="1"/>
</dbReference>
<dbReference type="GO" id="GO:0003824">
    <property type="term" value="F:catalytic activity"/>
    <property type="evidence" value="ECO:0007669"/>
    <property type="project" value="InterPro"/>
</dbReference>
<dbReference type="InterPro" id="IPR000120">
    <property type="entry name" value="Amidase"/>
</dbReference>
<dbReference type="RefSeq" id="XP_005535959.1">
    <property type="nucleotide sequence ID" value="XM_005535902.1"/>
</dbReference>
<reference evidence="3 4" key="2">
    <citation type="journal article" date="2007" name="BMC Biol.">
        <title>A 100%-complete sequence reveals unusually simple genomic features in the hot-spring red alga Cyanidioschyzon merolae.</title>
        <authorList>
            <person name="Nozaki H."/>
            <person name="Takano H."/>
            <person name="Misumi O."/>
            <person name="Terasawa K."/>
            <person name="Matsuzaki M."/>
            <person name="Maruyama S."/>
            <person name="Nishida K."/>
            <person name="Yagisawa F."/>
            <person name="Yoshida Y."/>
            <person name="Fujiwara T."/>
            <person name="Takio S."/>
            <person name="Tamura K."/>
            <person name="Chung S.J."/>
            <person name="Nakamura S."/>
            <person name="Kuroiwa H."/>
            <person name="Tanaka K."/>
            <person name="Sato N."/>
            <person name="Kuroiwa T."/>
        </authorList>
    </citation>
    <scope>NUCLEOTIDE SEQUENCE [LARGE SCALE GENOMIC DNA]</scope>
    <source>
        <strain evidence="3 4">10D</strain>
    </source>
</reference>